<sequence>MVSSKGLVPTYHLPPNFSIRRPPFGPIQLGSILNNLRDIKVLNSSCRLPVEENEIFCHLKHGFTSTRSRMRKGELGVWARAVGFEGFGTNLNWSREKDDSFEYKFRRLDTYTFSPSVSYLRSSMKELDVAEYIEATDWAPVYIVTGLKVAVGPSVQRTDTTSFSAASKTGVHLPGGQIEIGPRMGFKGQDQYSESWETSDDFIFGLRVEKLVYKKQWLLSHNRRDEGPLLADTVIKGALVGADSESDDDENEDEILKIEDYEDENGMSQVVELDAEDKTVWIVPDRFT</sequence>
<dbReference type="OrthoDB" id="4500473at2759"/>
<name>A0A9P9EY26_9HYPO</name>
<dbReference type="Proteomes" id="UP000738349">
    <property type="component" value="Unassembled WGS sequence"/>
</dbReference>
<comment type="caution">
    <text evidence="1">The sequence shown here is derived from an EMBL/GenBank/DDBJ whole genome shotgun (WGS) entry which is preliminary data.</text>
</comment>
<reference evidence="1" key="1">
    <citation type="journal article" date="2021" name="Nat. Commun.">
        <title>Genetic determinants of endophytism in the Arabidopsis root mycobiome.</title>
        <authorList>
            <person name="Mesny F."/>
            <person name="Miyauchi S."/>
            <person name="Thiergart T."/>
            <person name="Pickel B."/>
            <person name="Atanasova L."/>
            <person name="Karlsson M."/>
            <person name="Huettel B."/>
            <person name="Barry K.W."/>
            <person name="Haridas S."/>
            <person name="Chen C."/>
            <person name="Bauer D."/>
            <person name="Andreopoulos W."/>
            <person name="Pangilinan J."/>
            <person name="LaButti K."/>
            <person name="Riley R."/>
            <person name="Lipzen A."/>
            <person name="Clum A."/>
            <person name="Drula E."/>
            <person name="Henrissat B."/>
            <person name="Kohler A."/>
            <person name="Grigoriev I.V."/>
            <person name="Martin F.M."/>
            <person name="Hacquard S."/>
        </authorList>
    </citation>
    <scope>NUCLEOTIDE SEQUENCE</scope>
    <source>
        <strain evidence="1">MPI-CAGE-AT-0147</strain>
    </source>
</reference>
<evidence type="ECO:0000313" key="2">
    <source>
        <dbReference type="Proteomes" id="UP000738349"/>
    </source>
</evidence>
<keyword evidence="2" id="KW-1185">Reference proteome</keyword>
<dbReference type="EMBL" id="JAGMUV010000007">
    <property type="protein sequence ID" value="KAH7148346.1"/>
    <property type="molecule type" value="Genomic_DNA"/>
</dbReference>
<evidence type="ECO:0000313" key="1">
    <source>
        <dbReference type="EMBL" id="KAH7148346.1"/>
    </source>
</evidence>
<protein>
    <submittedName>
        <fullName evidence="1">Uncharacterized protein</fullName>
    </submittedName>
</protein>
<dbReference type="AlphaFoldDB" id="A0A9P9EY26"/>
<organism evidence="1 2">
    <name type="scientific">Dactylonectria macrodidyma</name>
    <dbReference type="NCBI Taxonomy" id="307937"/>
    <lineage>
        <taxon>Eukaryota</taxon>
        <taxon>Fungi</taxon>
        <taxon>Dikarya</taxon>
        <taxon>Ascomycota</taxon>
        <taxon>Pezizomycotina</taxon>
        <taxon>Sordariomycetes</taxon>
        <taxon>Hypocreomycetidae</taxon>
        <taxon>Hypocreales</taxon>
        <taxon>Nectriaceae</taxon>
        <taxon>Dactylonectria</taxon>
    </lineage>
</organism>
<gene>
    <name evidence="1" type="ORF">EDB81DRAFT_792060</name>
</gene>
<accession>A0A9P9EY26</accession>
<proteinExistence type="predicted"/>